<accession>A0A9P7VA64</accession>
<gene>
    <name evidence="11" type="primary">FAP7</name>
    <name evidence="11" type="ORF">KQ657_004881</name>
</gene>
<evidence type="ECO:0000256" key="3">
    <source>
        <dbReference type="ARBA" id="ARBA00022517"/>
    </source>
</evidence>
<keyword evidence="2 10" id="KW-0963">Cytoplasm</keyword>
<evidence type="ECO:0000256" key="1">
    <source>
        <dbReference type="ARBA" id="ARBA00000582"/>
    </source>
</evidence>
<evidence type="ECO:0000313" key="12">
    <source>
        <dbReference type="Proteomes" id="UP000790833"/>
    </source>
</evidence>
<reference evidence="11" key="1">
    <citation type="submission" date="2021-03" db="EMBL/GenBank/DDBJ databases">
        <authorList>
            <person name="Palmer J.M."/>
        </authorList>
    </citation>
    <scope>NUCLEOTIDE SEQUENCE</scope>
    <source>
        <strain evidence="11">ARV_011</strain>
    </source>
</reference>
<comment type="function">
    <text evidence="10">Broad-specificity nucleoside monophosphate (NMP) kinase that catalyzes the reversible transfer of the terminal phosphate group between nucleoside triphosphates and monophosphates. Has also ATPase activity. Involved in the late cytoplasmic maturation steps of the 40S ribosomal particles, specifically 18S rRNA maturation. While NMP activity is not required for ribosome maturation, ATPase activity is. Associates transiently with small ribosomal subunit protein uS11. ATP hydrolysis breaks the interaction with uS11. May temporarily remove uS11 from the ribosome to enable a conformational change of the ribosomal RNA that is needed for the final maturation step of the small ribosomal subunit. Its NMP activity may have a role in nuclear energy homeostasis.</text>
</comment>
<keyword evidence="9 10" id="KW-0539">Nucleus</keyword>
<dbReference type="GO" id="GO:0005737">
    <property type="term" value="C:cytoplasm"/>
    <property type="evidence" value="ECO:0007669"/>
    <property type="project" value="UniProtKB-SubCell"/>
</dbReference>
<dbReference type="GO" id="GO:0005524">
    <property type="term" value="F:ATP binding"/>
    <property type="evidence" value="ECO:0007669"/>
    <property type="project" value="UniProtKB-KW"/>
</dbReference>
<dbReference type="InterPro" id="IPR027417">
    <property type="entry name" value="P-loop_NTPase"/>
</dbReference>
<comment type="caution">
    <text evidence="11">The sequence shown here is derived from an EMBL/GenBank/DDBJ whole genome shotgun (WGS) entry which is preliminary data.</text>
</comment>
<dbReference type="PANTHER" id="PTHR12595">
    <property type="entry name" value="POS9-ACTIVATING FACTOR FAP7-RELATED"/>
    <property type="match status" value="1"/>
</dbReference>
<keyword evidence="3 10" id="KW-0690">Ribosome biogenesis</keyword>
<comment type="subcellular location">
    <subcellularLocation>
        <location evidence="10">Cytoplasm</location>
    </subcellularLocation>
    <subcellularLocation>
        <location evidence="10">Nucleus</location>
    </subcellularLocation>
</comment>
<evidence type="ECO:0000256" key="8">
    <source>
        <dbReference type="ARBA" id="ARBA00022840"/>
    </source>
</evidence>
<protein>
    <recommendedName>
        <fullName evidence="10">Adenylate kinase isoenzyme 6 homolog</fullName>
        <shortName evidence="10">AK6</shortName>
        <ecNumber evidence="10">2.7.4.3</ecNumber>
    </recommendedName>
    <alternativeName>
        <fullName evidence="10">Dual activity adenylate kinase/ATPase</fullName>
        <shortName evidence="10">AK/ATPase</shortName>
    </alternativeName>
</protein>
<comment type="caution">
    <text evidence="10">Lacks conserved residue(s) required for the propagation of feature annotation.</text>
</comment>
<evidence type="ECO:0000256" key="4">
    <source>
        <dbReference type="ARBA" id="ARBA00022552"/>
    </source>
</evidence>
<organism evidence="11 12">
    <name type="scientific">Scheffersomyces spartinae</name>
    <dbReference type="NCBI Taxonomy" id="45513"/>
    <lineage>
        <taxon>Eukaryota</taxon>
        <taxon>Fungi</taxon>
        <taxon>Dikarya</taxon>
        <taxon>Ascomycota</taxon>
        <taxon>Saccharomycotina</taxon>
        <taxon>Pichiomycetes</taxon>
        <taxon>Debaryomycetaceae</taxon>
        <taxon>Scheffersomyces</taxon>
    </lineage>
</organism>
<keyword evidence="12" id="KW-1185">Reference proteome</keyword>
<keyword evidence="8 10" id="KW-0067">ATP-binding</keyword>
<feature type="binding site" evidence="10">
    <location>
        <position position="116"/>
    </location>
    <ligand>
        <name>ATP</name>
        <dbReference type="ChEBI" id="CHEBI:30616"/>
    </ligand>
</feature>
<dbReference type="InterPro" id="IPR020618">
    <property type="entry name" value="Adenyl_kinase_AK6"/>
</dbReference>
<feature type="binding site" evidence="10">
    <location>
        <position position="16"/>
    </location>
    <ligand>
        <name>ATP</name>
        <dbReference type="ChEBI" id="CHEBI:30616"/>
    </ligand>
</feature>
<evidence type="ECO:0000256" key="10">
    <source>
        <dbReference type="HAMAP-Rule" id="MF_03173"/>
    </source>
</evidence>
<feature type="binding site" evidence="10">
    <location>
        <position position="18"/>
    </location>
    <ligand>
        <name>ATP</name>
        <dbReference type="ChEBI" id="CHEBI:30616"/>
    </ligand>
</feature>
<dbReference type="GO" id="GO:0016887">
    <property type="term" value="F:ATP hydrolysis activity"/>
    <property type="evidence" value="ECO:0007669"/>
    <property type="project" value="UniProtKB-UniRule"/>
</dbReference>
<dbReference type="EMBL" id="JAHMUF010000008">
    <property type="protein sequence ID" value="KAG7194172.1"/>
    <property type="molecule type" value="Genomic_DNA"/>
</dbReference>
<proteinExistence type="inferred from homology"/>
<dbReference type="SUPFAM" id="SSF52540">
    <property type="entry name" value="P-loop containing nucleoside triphosphate hydrolases"/>
    <property type="match status" value="1"/>
</dbReference>
<evidence type="ECO:0000256" key="9">
    <source>
        <dbReference type="ARBA" id="ARBA00023242"/>
    </source>
</evidence>
<dbReference type="GO" id="GO:0004017">
    <property type="term" value="F:AMP kinase activity"/>
    <property type="evidence" value="ECO:0007669"/>
    <property type="project" value="UniProtKB-UniRule"/>
</dbReference>
<dbReference type="GO" id="GO:0042274">
    <property type="term" value="P:ribosomal small subunit biogenesis"/>
    <property type="evidence" value="ECO:0007669"/>
    <property type="project" value="UniProtKB-UniRule"/>
</dbReference>
<dbReference type="OrthoDB" id="10251185at2759"/>
<evidence type="ECO:0000256" key="2">
    <source>
        <dbReference type="ARBA" id="ARBA00022490"/>
    </source>
</evidence>
<keyword evidence="6 10" id="KW-0547">Nucleotide-binding</keyword>
<dbReference type="FunFam" id="3.40.50.300:FF:000372">
    <property type="entry name" value="Adenylate kinase isoenzyme 6 homolog"/>
    <property type="match status" value="1"/>
</dbReference>
<evidence type="ECO:0000256" key="5">
    <source>
        <dbReference type="ARBA" id="ARBA00022679"/>
    </source>
</evidence>
<comment type="catalytic activity">
    <reaction evidence="10">
        <text>ATP + H2O = ADP + phosphate + H(+)</text>
        <dbReference type="Rhea" id="RHEA:13065"/>
        <dbReference type="ChEBI" id="CHEBI:15377"/>
        <dbReference type="ChEBI" id="CHEBI:15378"/>
        <dbReference type="ChEBI" id="CHEBI:30616"/>
        <dbReference type="ChEBI" id="CHEBI:43474"/>
        <dbReference type="ChEBI" id="CHEBI:456216"/>
    </reaction>
</comment>
<dbReference type="Gene3D" id="3.40.50.300">
    <property type="entry name" value="P-loop containing nucleotide triphosphate hydrolases"/>
    <property type="match status" value="1"/>
</dbReference>
<evidence type="ECO:0000256" key="6">
    <source>
        <dbReference type="ARBA" id="ARBA00022741"/>
    </source>
</evidence>
<comment type="similarity">
    <text evidence="10">Belongs to the adenylate kinase family. AK6 subfamily.</text>
</comment>
<evidence type="ECO:0000313" key="11">
    <source>
        <dbReference type="EMBL" id="KAG7194172.1"/>
    </source>
</evidence>
<dbReference type="GeneID" id="66118255"/>
<name>A0A9P7VA64_9ASCO</name>
<dbReference type="GO" id="GO:0006364">
    <property type="term" value="P:rRNA processing"/>
    <property type="evidence" value="ECO:0007669"/>
    <property type="project" value="UniProtKB-KW"/>
</dbReference>
<dbReference type="GO" id="GO:0005634">
    <property type="term" value="C:nucleus"/>
    <property type="evidence" value="ECO:0007669"/>
    <property type="project" value="UniProtKB-SubCell"/>
</dbReference>
<keyword evidence="7 10" id="KW-0418">Kinase</keyword>
<comment type="catalytic activity">
    <reaction evidence="1 10">
        <text>AMP + ATP = 2 ADP</text>
        <dbReference type="Rhea" id="RHEA:12973"/>
        <dbReference type="ChEBI" id="CHEBI:30616"/>
        <dbReference type="ChEBI" id="CHEBI:456215"/>
        <dbReference type="ChEBI" id="CHEBI:456216"/>
        <dbReference type="EC" id="2.7.4.3"/>
    </reaction>
</comment>
<dbReference type="RefSeq" id="XP_043049719.1">
    <property type="nucleotide sequence ID" value="XM_043195546.1"/>
</dbReference>
<feature type="binding site" evidence="10">
    <location>
        <position position="21"/>
    </location>
    <ligand>
        <name>ATP</name>
        <dbReference type="ChEBI" id="CHEBI:30616"/>
    </ligand>
</feature>
<feature type="region of interest" description="NMPbind" evidence="10">
    <location>
        <begin position="40"/>
        <end position="63"/>
    </location>
</feature>
<feature type="binding site" evidence="10">
    <location>
        <position position="19"/>
    </location>
    <ligand>
        <name>ATP</name>
        <dbReference type="ChEBI" id="CHEBI:30616"/>
    </ligand>
</feature>
<keyword evidence="5 10" id="KW-0808">Transferase</keyword>
<feature type="binding site" evidence="10">
    <location>
        <position position="20"/>
    </location>
    <ligand>
        <name>ATP</name>
        <dbReference type="ChEBI" id="CHEBI:30616"/>
    </ligand>
</feature>
<dbReference type="HAMAP" id="MF_00039">
    <property type="entry name" value="Adenylate_kinase_AK6"/>
    <property type="match status" value="1"/>
</dbReference>
<comment type="subunit">
    <text evidence="10">Interacts with small ribosomal subunit protein uS11. Not a structural component of 43S pre-ribosomes, but transiently interacts with them by binding to uS11.</text>
</comment>
<dbReference type="PANTHER" id="PTHR12595:SF0">
    <property type="entry name" value="ADENYLATE KINASE ISOENZYME 6"/>
    <property type="match status" value="1"/>
</dbReference>
<dbReference type="EC" id="2.7.4.3" evidence="10"/>
<evidence type="ECO:0000256" key="7">
    <source>
        <dbReference type="ARBA" id="ARBA00022777"/>
    </source>
</evidence>
<dbReference type="Proteomes" id="UP000790833">
    <property type="component" value="Unassembled WGS sequence"/>
</dbReference>
<dbReference type="Pfam" id="PF13238">
    <property type="entry name" value="AAA_18"/>
    <property type="match status" value="1"/>
</dbReference>
<feature type="region of interest" description="LID" evidence="10">
    <location>
        <begin position="115"/>
        <end position="125"/>
    </location>
</feature>
<keyword evidence="4 10" id="KW-0698">rRNA processing</keyword>
<sequence length="199" mass="22799">MTVRYRPNIIITGTPGCGKTSHCEALISGLNNDDSYSHINVSDFAKENKCFESYDQVLDTHVVDEDKLLDLLEVELEKGGRIVDWHCCDVFPERLIDLVVVLRSDNSNLFDRLSKRGYNEIKLQENLDCEIMEVILNEAREGYQPEIVIALESNSAEDMDENVDRILAWIDNWVKDHQDGVTNELDPDLKAKLEAERDE</sequence>
<dbReference type="AlphaFoldDB" id="A0A9P7VA64"/>